<comment type="caution">
    <text evidence="1">The sequence shown here is derived from an EMBL/GenBank/DDBJ whole genome shotgun (WGS) entry which is preliminary data.</text>
</comment>
<dbReference type="Pfam" id="PF01042">
    <property type="entry name" value="Ribonuc_L-PSP"/>
    <property type="match status" value="1"/>
</dbReference>
<evidence type="ECO:0000313" key="1">
    <source>
        <dbReference type="EMBL" id="NAS12157.1"/>
    </source>
</evidence>
<name>A0A6L9EBM9_9FLAO</name>
<reference evidence="1 2" key="1">
    <citation type="submission" date="2020-01" db="EMBL/GenBank/DDBJ databases">
        <title>Bacteria diversity of Porities sp.</title>
        <authorList>
            <person name="Wang G."/>
        </authorList>
    </citation>
    <scope>NUCLEOTIDE SEQUENCE [LARGE SCALE GENOMIC DNA]</scope>
    <source>
        <strain evidence="1 2">R33</strain>
    </source>
</reference>
<dbReference type="AlphaFoldDB" id="A0A6L9EBM9"/>
<protein>
    <submittedName>
        <fullName evidence="1">RidA family protein</fullName>
    </submittedName>
</protein>
<proteinExistence type="predicted"/>
<dbReference type="EMBL" id="WXYO01000003">
    <property type="protein sequence ID" value="NAS12157.1"/>
    <property type="molecule type" value="Genomic_DNA"/>
</dbReference>
<dbReference type="InterPro" id="IPR035959">
    <property type="entry name" value="RutC-like_sf"/>
</dbReference>
<dbReference type="PANTHER" id="PTHR43857">
    <property type="entry name" value="BLR7761 PROTEIN"/>
    <property type="match status" value="1"/>
</dbReference>
<dbReference type="SUPFAM" id="SSF55298">
    <property type="entry name" value="YjgF-like"/>
    <property type="match status" value="1"/>
</dbReference>
<dbReference type="Proteomes" id="UP000475249">
    <property type="component" value="Unassembled WGS sequence"/>
</dbReference>
<dbReference type="Gene3D" id="3.30.1330.40">
    <property type="entry name" value="RutC-like"/>
    <property type="match status" value="1"/>
</dbReference>
<gene>
    <name evidence="1" type="ORF">GTQ38_09105</name>
</gene>
<keyword evidence="2" id="KW-1185">Reference proteome</keyword>
<evidence type="ECO:0000313" key="2">
    <source>
        <dbReference type="Proteomes" id="UP000475249"/>
    </source>
</evidence>
<accession>A0A6L9EBM9</accession>
<sequence>MENKKKHINPDGLFKSPAFSQIVTTRGNGKTIYIGGQNAVNANREIVGKNDLALQTDQVMKNLEIALKACDATFEDLVKLNINILQGQDARKGFEVSQKYLGQSSTQPIVTVLFVAGLVNPDFLVEIDAIAFVPEE</sequence>
<organism evidence="1 2">
    <name type="scientific">Poritiphilus flavus</name>
    <dbReference type="NCBI Taxonomy" id="2697053"/>
    <lineage>
        <taxon>Bacteria</taxon>
        <taxon>Pseudomonadati</taxon>
        <taxon>Bacteroidota</taxon>
        <taxon>Flavobacteriia</taxon>
        <taxon>Flavobacteriales</taxon>
        <taxon>Flavobacteriaceae</taxon>
        <taxon>Poritiphilus</taxon>
    </lineage>
</organism>
<dbReference type="CDD" id="cd00448">
    <property type="entry name" value="YjgF_YER057c_UK114_family"/>
    <property type="match status" value="1"/>
</dbReference>
<dbReference type="InterPro" id="IPR006175">
    <property type="entry name" value="YjgF/YER057c/UK114"/>
</dbReference>
<dbReference type="PANTHER" id="PTHR43857:SF1">
    <property type="entry name" value="YJGH FAMILY PROTEIN"/>
    <property type="match status" value="1"/>
</dbReference>